<dbReference type="SUPFAM" id="SSF53335">
    <property type="entry name" value="S-adenosyl-L-methionine-dependent methyltransferases"/>
    <property type="match status" value="1"/>
</dbReference>
<evidence type="ECO:0000256" key="2">
    <source>
        <dbReference type="ARBA" id="ARBA00022603"/>
    </source>
</evidence>
<dbReference type="PANTHER" id="PTHR10629">
    <property type="entry name" value="CYTOSINE-SPECIFIC METHYLTRANSFERASE"/>
    <property type="match status" value="1"/>
</dbReference>
<evidence type="ECO:0000256" key="1">
    <source>
        <dbReference type="ARBA" id="ARBA00011975"/>
    </source>
</evidence>
<keyword evidence="2 6" id="KW-0489">Methyltransferase</keyword>
<protein>
    <recommendedName>
        <fullName evidence="1">DNA (cytosine-5-)-methyltransferase</fullName>
        <ecNumber evidence="1">2.1.1.37</ecNumber>
    </recommendedName>
</protein>
<keyword evidence="3 6" id="KW-0808">Transferase</keyword>
<dbReference type="Proteomes" id="UP000271683">
    <property type="component" value="Unassembled WGS sequence"/>
</dbReference>
<evidence type="ECO:0000256" key="4">
    <source>
        <dbReference type="ARBA" id="ARBA00022691"/>
    </source>
</evidence>
<name>A0A3N1FT83_9ACTN</name>
<dbReference type="InterPro" id="IPR050390">
    <property type="entry name" value="C5-Methyltransferase"/>
</dbReference>
<evidence type="ECO:0000256" key="3">
    <source>
        <dbReference type="ARBA" id="ARBA00022679"/>
    </source>
</evidence>
<dbReference type="InterPro" id="IPR029063">
    <property type="entry name" value="SAM-dependent_MTases_sf"/>
</dbReference>
<dbReference type="GO" id="GO:0003886">
    <property type="term" value="F:DNA (cytosine-5-)-methyltransferase activity"/>
    <property type="evidence" value="ECO:0007669"/>
    <property type="project" value="UniProtKB-EC"/>
</dbReference>
<evidence type="ECO:0000313" key="6">
    <source>
        <dbReference type="EMBL" id="ROP21208.1"/>
    </source>
</evidence>
<sequence length="585" mass="64412">GPGADRERTPTLSTEPTGTELTVADYFCGAGGSSSGMERVPGVTVRMAANHWDLAIKTHNENLPHADHDIADISGIDPHRHPTTDVGWFSPECSNWSIAKGVKVDYDGKPVQLDMFAADEEPPLPDEAAHRSRMLMQDVPRFTEVHRYRAVLVENVTDVLKWSHLDEWLRRMENLGYRYRIVVLNSAFASTFGPGAPQLRDRVYFCFWRAEYREPDFAKWTRPTAYCPTCDTDVQAVMLDKKPGARRAMRYGQQYVYQCPHVRCRGAQVQPYALPAAAAIDWTIPGQRIGDRARPLQPKTLARITAGLRRYAGPVTLEAAGNTFERRPGVRSWPVTEPFKTLHTTASKALACPPMLVPSGGTWNDGARAVTEPMRARATRETEGIVVPAMLVPLEGRDGKQARYTDVPMRAQTARHQDALVIPLRNNGVARPAAKSPLVTFAAGGTHQGLLMRNNTGGAEMSTPLDEPMRTLTTAGHQSLVRWDHVTYGYDTGTLRPVAAPLPAQTTVPGDALLAPALHVDDCSFRMLEVDEIRAGMAFAPGYILLGTKREQVRMLGNAVTPNAASVLMAAVVEAITGRELEPWQ</sequence>
<evidence type="ECO:0000313" key="7">
    <source>
        <dbReference type="Proteomes" id="UP000271683"/>
    </source>
</evidence>
<dbReference type="Gene3D" id="3.40.50.150">
    <property type="entry name" value="Vaccinia Virus protein VP39"/>
    <property type="match status" value="1"/>
</dbReference>
<dbReference type="PANTHER" id="PTHR10629:SF52">
    <property type="entry name" value="DNA (CYTOSINE-5)-METHYLTRANSFERASE 1"/>
    <property type="match status" value="1"/>
</dbReference>
<dbReference type="EMBL" id="RJKL01000002">
    <property type="protein sequence ID" value="ROP21208.1"/>
    <property type="molecule type" value="Genomic_DNA"/>
</dbReference>
<dbReference type="GO" id="GO:0044027">
    <property type="term" value="P:negative regulation of gene expression via chromosomal CpG island methylation"/>
    <property type="evidence" value="ECO:0007669"/>
    <property type="project" value="TreeGrafter"/>
</dbReference>
<gene>
    <name evidence="6" type="ORF">EDD30_7602</name>
</gene>
<dbReference type="AlphaFoldDB" id="A0A3N1FT83"/>
<comment type="caution">
    <text evidence="6">The sequence shown here is derived from an EMBL/GenBank/DDBJ whole genome shotgun (WGS) entry which is preliminary data.</text>
</comment>
<dbReference type="EC" id="2.1.1.37" evidence="1"/>
<accession>A0A3N1FT83</accession>
<reference evidence="6 7" key="1">
    <citation type="submission" date="2018-11" db="EMBL/GenBank/DDBJ databases">
        <title>Sequencing the genomes of 1000 actinobacteria strains.</title>
        <authorList>
            <person name="Klenk H.-P."/>
        </authorList>
    </citation>
    <scope>NUCLEOTIDE SEQUENCE [LARGE SCALE GENOMIC DNA]</scope>
    <source>
        <strain evidence="6 7">DSM 43634</strain>
    </source>
</reference>
<dbReference type="PRINTS" id="PR00105">
    <property type="entry name" value="C5METTRFRASE"/>
</dbReference>
<keyword evidence="4" id="KW-0949">S-adenosyl-L-methionine</keyword>
<dbReference type="GO" id="GO:0003677">
    <property type="term" value="F:DNA binding"/>
    <property type="evidence" value="ECO:0007669"/>
    <property type="project" value="TreeGrafter"/>
</dbReference>
<organism evidence="6 7">
    <name type="scientific">Couchioplanes caeruleus</name>
    <dbReference type="NCBI Taxonomy" id="56438"/>
    <lineage>
        <taxon>Bacteria</taxon>
        <taxon>Bacillati</taxon>
        <taxon>Actinomycetota</taxon>
        <taxon>Actinomycetes</taxon>
        <taxon>Micromonosporales</taxon>
        <taxon>Micromonosporaceae</taxon>
        <taxon>Couchioplanes</taxon>
    </lineage>
</organism>
<dbReference type="InterPro" id="IPR001525">
    <property type="entry name" value="C5_MeTfrase"/>
</dbReference>
<feature type="non-terminal residue" evidence="6">
    <location>
        <position position="1"/>
    </location>
</feature>
<dbReference type="GO" id="GO:0032259">
    <property type="term" value="P:methylation"/>
    <property type="evidence" value="ECO:0007669"/>
    <property type="project" value="UniProtKB-KW"/>
</dbReference>
<keyword evidence="5" id="KW-0680">Restriction system</keyword>
<dbReference type="GO" id="GO:0009307">
    <property type="term" value="P:DNA restriction-modification system"/>
    <property type="evidence" value="ECO:0007669"/>
    <property type="project" value="UniProtKB-KW"/>
</dbReference>
<dbReference type="Pfam" id="PF00145">
    <property type="entry name" value="DNA_methylase"/>
    <property type="match status" value="1"/>
</dbReference>
<evidence type="ECO:0000256" key="5">
    <source>
        <dbReference type="ARBA" id="ARBA00022747"/>
    </source>
</evidence>
<proteinExistence type="predicted"/>